<proteinExistence type="inferred from homology"/>
<name>A0A1F5C7A3_9BACT</name>
<evidence type="ECO:0000256" key="10">
    <source>
        <dbReference type="PIRNR" id="PIRNR003097"/>
    </source>
</evidence>
<evidence type="ECO:0000256" key="4">
    <source>
        <dbReference type="ARBA" id="ARBA00022475"/>
    </source>
</evidence>
<keyword evidence="6 11" id="KW-0812">Transmembrane</keyword>
<dbReference type="Gene3D" id="3.30.70.3040">
    <property type="match status" value="1"/>
</dbReference>
<feature type="transmembrane region" description="Helical" evidence="11">
    <location>
        <begin position="231"/>
        <end position="253"/>
    </location>
</feature>
<keyword evidence="5 10" id="KW-0132">Cell division</keyword>
<evidence type="ECO:0000313" key="15">
    <source>
        <dbReference type="Proteomes" id="UP000177947"/>
    </source>
</evidence>
<dbReference type="GO" id="GO:0051301">
    <property type="term" value="P:cell division"/>
    <property type="evidence" value="ECO:0007669"/>
    <property type="project" value="UniProtKB-KW"/>
</dbReference>
<keyword evidence="8 10" id="KW-0472">Membrane</keyword>
<dbReference type="Proteomes" id="UP000177947">
    <property type="component" value="Unassembled WGS sequence"/>
</dbReference>
<keyword evidence="7 11" id="KW-1133">Transmembrane helix</keyword>
<dbReference type="PANTHER" id="PTHR47755:SF1">
    <property type="entry name" value="CELL DIVISION PROTEIN FTSX"/>
    <property type="match status" value="1"/>
</dbReference>
<evidence type="ECO:0000256" key="9">
    <source>
        <dbReference type="ARBA" id="ARBA00023306"/>
    </source>
</evidence>
<gene>
    <name evidence="14" type="ORF">A2907_02450</name>
</gene>
<keyword evidence="4 10" id="KW-1003">Cell membrane</keyword>
<evidence type="ECO:0000256" key="11">
    <source>
        <dbReference type="SAM" id="Phobius"/>
    </source>
</evidence>
<comment type="caution">
    <text evidence="14">The sequence shown here is derived from an EMBL/GenBank/DDBJ whole genome shotgun (WGS) entry which is preliminary data.</text>
</comment>
<reference evidence="14 15" key="1">
    <citation type="journal article" date="2016" name="Nat. Commun.">
        <title>Thousands of microbial genomes shed light on interconnected biogeochemical processes in an aquifer system.</title>
        <authorList>
            <person name="Anantharaman K."/>
            <person name="Brown C.T."/>
            <person name="Hug L.A."/>
            <person name="Sharon I."/>
            <person name="Castelle C.J."/>
            <person name="Probst A.J."/>
            <person name="Thomas B.C."/>
            <person name="Singh A."/>
            <person name="Wilkins M.J."/>
            <person name="Karaoz U."/>
            <person name="Brodie E.L."/>
            <person name="Williams K.H."/>
            <person name="Hubbard S.S."/>
            <person name="Banfield J.F."/>
        </authorList>
    </citation>
    <scope>NUCLEOTIDE SEQUENCE [LARGE SCALE GENOMIC DNA]</scope>
</reference>
<dbReference type="PIRSF" id="PIRSF003097">
    <property type="entry name" value="FtsX"/>
    <property type="match status" value="1"/>
</dbReference>
<evidence type="ECO:0000256" key="1">
    <source>
        <dbReference type="ARBA" id="ARBA00004651"/>
    </source>
</evidence>
<feature type="domain" description="FtsX extracellular" evidence="13">
    <location>
        <begin position="59"/>
        <end position="145"/>
    </location>
</feature>
<feature type="transmembrane region" description="Helical" evidence="11">
    <location>
        <begin position="273"/>
        <end position="296"/>
    </location>
</feature>
<evidence type="ECO:0000256" key="3">
    <source>
        <dbReference type="ARBA" id="ARBA00021907"/>
    </source>
</evidence>
<dbReference type="PANTHER" id="PTHR47755">
    <property type="entry name" value="CELL DIVISION PROTEIN FTSX"/>
    <property type="match status" value="1"/>
</dbReference>
<evidence type="ECO:0000259" key="12">
    <source>
        <dbReference type="Pfam" id="PF02687"/>
    </source>
</evidence>
<protein>
    <recommendedName>
        <fullName evidence="3 10">Cell division protein FtsX</fullName>
    </recommendedName>
</protein>
<sequence length="302" mass="33809">MLASIQRIFRNGAINFYRNGWLSTATISIMVLTLLVISSLMILSITTRVAVETLQNKIDITVYFSKDATEDKISEVTSELNNLGIVKNVEYISKEDALSKFKERHKDNSLLLQSLSELDDNPLPSSVNIKAKDPSNFANIVSFLESGSAKDMIDKINYYENQTMINRLTRFISTTRQLGLALIIVFSTVAFLVSFNTVRVAIYTAREEISIMKLVGASNWFIRGPFLAEGFLYGLIASIVTVAIFYPVLSFASPYINAFLPKADIYNYFKENFFQFFGIISAIGVGIGVISSLIAIRKHLKN</sequence>
<evidence type="ECO:0000256" key="5">
    <source>
        <dbReference type="ARBA" id="ARBA00022618"/>
    </source>
</evidence>
<evidence type="ECO:0000256" key="7">
    <source>
        <dbReference type="ARBA" id="ARBA00022989"/>
    </source>
</evidence>
<comment type="similarity">
    <text evidence="2 10">Belongs to the ABC-4 integral membrane protein family. FtsX subfamily.</text>
</comment>
<dbReference type="Pfam" id="PF02687">
    <property type="entry name" value="FtsX"/>
    <property type="match status" value="1"/>
</dbReference>
<evidence type="ECO:0000256" key="8">
    <source>
        <dbReference type="ARBA" id="ARBA00023136"/>
    </source>
</evidence>
<dbReference type="Pfam" id="PF18075">
    <property type="entry name" value="FtsX_ECD"/>
    <property type="match status" value="1"/>
</dbReference>
<accession>A0A1F5C7A3</accession>
<dbReference type="InterPro" id="IPR040690">
    <property type="entry name" value="FtsX_ECD"/>
</dbReference>
<evidence type="ECO:0000313" key="14">
    <source>
        <dbReference type="EMBL" id="OGD38724.1"/>
    </source>
</evidence>
<dbReference type="InterPro" id="IPR004513">
    <property type="entry name" value="FtsX"/>
</dbReference>
<organism evidence="14 15">
    <name type="scientific">Candidatus Azambacteria bacterium RIFCSPLOWO2_01_FULL_37_9</name>
    <dbReference type="NCBI Taxonomy" id="1797297"/>
    <lineage>
        <taxon>Bacteria</taxon>
        <taxon>Candidatus Azamiibacteriota</taxon>
    </lineage>
</organism>
<evidence type="ECO:0000256" key="6">
    <source>
        <dbReference type="ARBA" id="ARBA00022692"/>
    </source>
</evidence>
<feature type="transmembrane region" description="Helical" evidence="11">
    <location>
        <begin position="178"/>
        <end position="202"/>
    </location>
</feature>
<dbReference type="InterPro" id="IPR003838">
    <property type="entry name" value="ABC3_permease_C"/>
</dbReference>
<dbReference type="EMBL" id="MEYQ01000034">
    <property type="protein sequence ID" value="OGD38724.1"/>
    <property type="molecule type" value="Genomic_DNA"/>
</dbReference>
<dbReference type="AlphaFoldDB" id="A0A1F5C7A3"/>
<dbReference type="GO" id="GO:0005886">
    <property type="term" value="C:plasma membrane"/>
    <property type="evidence" value="ECO:0007669"/>
    <property type="project" value="UniProtKB-SubCell"/>
</dbReference>
<evidence type="ECO:0000259" key="13">
    <source>
        <dbReference type="Pfam" id="PF18075"/>
    </source>
</evidence>
<comment type="subcellular location">
    <subcellularLocation>
        <location evidence="1">Cell membrane</location>
        <topology evidence="1">Multi-pass membrane protein</topology>
    </subcellularLocation>
</comment>
<feature type="domain" description="ABC3 transporter permease C-terminal" evidence="12">
    <location>
        <begin position="181"/>
        <end position="300"/>
    </location>
</feature>
<evidence type="ECO:0000256" key="2">
    <source>
        <dbReference type="ARBA" id="ARBA00007379"/>
    </source>
</evidence>
<keyword evidence="9 10" id="KW-0131">Cell cycle</keyword>
<feature type="transmembrane region" description="Helical" evidence="11">
    <location>
        <begin position="21"/>
        <end position="45"/>
    </location>
</feature>